<dbReference type="PANTHER" id="PTHR43080">
    <property type="entry name" value="CBS DOMAIN-CONTAINING PROTEIN CBSX3, MITOCHONDRIAL"/>
    <property type="match status" value="1"/>
</dbReference>
<dbReference type="InterPro" id="IPR000644">
    <property type="entry name" value="CBS_dom"/>
</dbReference>
<feature type="domain" description="CBS" evidence="3">
    <location>
        <begin position="9"/>
        <end position="72"/>
    </location>
</feature>
<dbReference type="Proteomes" id="UP000014977">
    <property type="component" value="Unassembled WGS sequence"/>
</dbReference>
<dbReference type="AlphaFoldDB" id="S7TR92"/>
<dbReference type="eggNOG" id="COG0517">
    <property type="taxonomic scope" value="Bacteria"/>
</dbReference>
<evidence type="ECO:0000259" key="3">
    <source>
        <dbReference type="PROSITE" id="PS51371"/>
    </source>
</evidence>
<protein>
    <submittedName>
        <fullName evidence="4">Putative signal transduction protein with CBS domain containing protein</fullName>
    </submittedName>
</protein>
<organism evidence="4 5">
    <name type="scientific">Desulfococcus multivorans DSM 2059</name>
    <dbReference type="NCBI Taxonomy" id="1121405"/>
    <lineage>
        <taxon>Bacteria</taxon>
        <taxon>Pseudomonadati</taxon>
        <taxon>Thermodesulfobacteriota</taxon>
        <taxon>Desulfobacteria</taxon>
        <taxon>Desulfobacterales</taxon>
        <taxon>Desulfococcaceae</taxon>
        <taxon>Desulfococcus</taxon>
    </lineage>
</organism>
<sequence>MNVTAKDVMTPRFHTLTPEMPISEAVRSFKAATESEGRKIFGMLVTDSIGRMVGMLSMYDILLFIQPKHVHIWGGMDDVDIVGLVDDACRRAGTILVGDIMTTEVISITPDTHLMAVLDIMIKKHIRRIPVIHDNRIVGIVYISDLFYHLVDKMM</sequence>
<dbReference type="OrthoDB" id="5419202at2"/>
<evidence type="ECO:0000256" key="2">
    <source>
        <dbReference type="PROSITE-ProRule" id="PRU00703"/>
    </source>
</evidence>
<dbReference type="InterPro" id="IPR051257">
    <property type="entry name" value="Diverse_CBS-Domain"/>
</dbReference>
<accession>S7TR92</accession>
<dbReference type="Gene3D" id="3.10.580.10">
    <property type="entry name" value="CBS-domain"/>
    <property type="match status" value="1"/>
</dbReference>
<dbReference type="PATRIC" id="fig|1121405.3.peg.2165"/>
<evidence type="ECO:0000256" key="1">
    <source>
        <dbReference type="ARBA" id="ARBA00023122"/>
    </source>
</evidence>
<keyword evidence="5" id="KW-1185">Reference proteome</keyword>
<dbReference type="EMBL" id="ATHJ01000088">
    <property type="protein sequence ID" value="EPR39667.1"/>
    <property type="molecule type" value="Genomic_DNA"/>
</dbReference>
<dbReference type="STRING" id="897.B2D07_19320"/>
<gene>
    <name evidence="4" type="ORF">dsmv_2515</name>
</gene>
<dbReference type="SUPFAM" id="SSF54631">
    <property type="entry name" value="CBS-domain pair"/>
    <property type="match status" value="1"/>
</dbReference>
<comment type="caution">
    <text evidence="4">The sequence shown here is derived from an EMBL/GenBank/DDBJ whole genome shotgun (WGS) entry which is preliminary data.</text>
</comment>
<keyword evidence="1 2" id="KW-0129">CBS domain</keyword>
<dbReference type="InterPro" id="IPR046342">
    <property type="entry name" value="CBS_dom_sf"/>
</dbReference>
<name>S7TR92_DESML</name>
<dbReference type="SMART" id="SM00116">
    <property type="entry name" value="CBS"/>
    <property type="match status" value="2"/>
</dbReference>
<reference evidence="4 5" key="1">
    <citation type="journal article" date="2013" name="Genome Announc.">
        <title>Draft genome sequences for three mercury-methylating, sulfate-reducing bacteria.</title>
        <authorList>
            <person name="Brown S.D."/>
            <person name="Hurt R.A.Jr."/>
            <person name="Gilmour C.C."/>
            <person name="Elias D.A."/>
        </authorList>
    </citation>
    <scope>NUCLEOTIDE SEQUENCE [LARGE SCALE GENOMIC DNA]</scope>
    <source>
        <strain evidence="4 5">DSM 2059</strain>
    </source>
</reference>
<evidence type="ECO:0000313" key="4">
    <source>
        <dbReference type="EMBL" id="EPR39667.1"/>
    </source>
</evidence>
<dbReference type="PROSITE" id="PS51371">
    <property type="entry name" value="CBS"/>
    <property type="match status" value="2"/>
</dbReference>
<proteinExistence type="predicted"/>
<evidence type="ECO:0000313" key="5">
    <source>
        <dbReference type="Proteomes" id="UP000014977"/>
    </source>
</evidence>
<feature type="domain" description="CBS" evidence="3">
    <location>
        <begin position="101"/>
        <end position="155"/>
    </location>
</feature>
<dbReference type="PANTHER" id="PTHR43080:SF26">
    <property type="entry name" value="REGULATORY PROTEIN"/>
    <property type="match status" value="1"/>
</dbReference>
<dbReference type="Pfam" id="PF00571">
    <property type="entry name" value="CBS"/>
    <property type="match status" value="2"/>
</dbReference>
<dbReference type="RefSeq" id="WP_020877272.1">
    <property type="nucleotide sequence ID" value="NZ_ATHJ01000088.1"/>
</dbReference>